<dbReference type="GO" id="GO:0051287">
    <property type="term" value="F:NAD binding"/>
    <property type="evidence" value="ECO:0007669"/>
    <property type="project" value="InterPro"/>
</dbReference>
<dbReference type="PANTHER" id="PTHR43761">
    <property type="entry name" value="D-ISOMER SPECIFIC 2-HYDROXYACID DEHYDROGENASE FAMILY PROTEIN (AFU_ORTHOLOGUE AFUA_1G13630)"/>
    <property type="match status" value="1"/>
</dbReference>
<name>A0A1H2JTK0_9ACTN</name>
<keyword evidence="3" id="KW-0520">NAD</keyword>
<evidence type="ECO:0000256" key="3">
    <source>
        <dbReference type="ARBA" id="ARBA00023027"/>
    </source>
</evidence>
<keyword evidence="2 4" id="KW-0560">Oxidoreductase</keyword>
<dbReference type="Gene3D" id="3.40.50.720">
    <property type="entry name" value="NAD(P)-binding Rossmann-like Domain"/>
    <property type="match status" value="2"/>
</dbReference>
<evidence type="ECO:0000259" key="5">
    <source>
        <dbReference type="Pfam" id="PF00389"/>
    </source>
</evidence>
<dbReference type="RefSeq" id="WP_052762201.1">
    <property type="nucleotide sequence ID" value="NZ_KQ061221.1"/>
</dbReference>
<dbReference type="InterPro" id="IPR029752">
    <property type="entry name" value="D-isomer_DH_CS1"/>
</dbReference>
<dbReference type="InterPro" id="IPR006139">
    <property type="entry name" value="D-isomer_2_OHA_DH_cat_dom"/>
</dbReference>
<dbReference type="OrthoDB" id="117809at2"/>
<comment type="similarity">
    <text evidence="1 4">Belongs to the D-isomer specific 2-hydroxyacid dehydrogenase family.</text>
</comment>
<dbReference type="InterPro" id="IPR006140">
    <property type="entry name" value="D-isomer_DH_NAD-bd"/>
</dbReference>
<dbReference type="EMBL" id="LT629791">
    <property type="protein sequence ID" value="SDU59365.1"/>
    <property type="molecule type" value="Genomic_DNA"/>
</dbReference>
<sequence length="332" mass="34666">MTEPATIAVWAAASPFVPAATRTLDEAAAPYVLLPAELDDAALAGAAAAQALVVGGDWVTAEVLGSFPRLRLVVRGGVGFDRIDLAAATRLGVMVTNVADYGTNEVADHAMLLMLAAIRRLGHFTAEAHGSWRSVRHLPVTRIHGRRLGIVGLGRIGSAVAARATAFGLEVVAYDPLIGPGDFAPRGVAATSLDELLATSDVISLHAPLTPQTHHLLDAAAFARMRRTPVLVNTARGGLVDTAALADALDTGLVGAAGLDVLEGEPDVTAHEALLGRDDVVVTPHVAWYSQGSEEQLGRTAAQLALDFVRDGRRPRLLNPDVAVRPTDEVTP</sequence>
<dbReference type="PROSITE" id="PS00065">
    <property type="entry name" value="D_2_HYDROXYACID_DH_1"/>
    <property type="match status" value="1"/>
</dbReference>
<proteinExistence type="inferred from homology"/>
<evidence type="ECO:0000256" key="1">
    <source>
        <dbReference type="ARBA" id="ARBA00005854"/>
    </source>
</evidence>
<dbReference type="InterPro" id="IPR029753">
    <property type="entry name" value="D-isomer_DH_CS"/>
</dbReference>
<dbReference type="Pfam" id="PF00389">
    <property type="entry name" value="2-Hacid_dh"/>
    <property type="match status" value="1"/>
</dbReference>
<dbReference type="AlphaFoldDB" id="A0A1H2JTK0"/>
<dbReference type="GO" id="GO:0003714">
    <property type="term" value="F:transcription corepressor activity"/>
    <property type="evidence" value="ECO:0007669"/>
    <property type="project" value="InterPro"/>
</dbReference>
<accession>A0A1H2JTK0</accession>
<protein>
    <submittedName>
        <fullName evidence="7">D-3-phosphoglycerate dehydrogenase</fullName>
    </submittedName>
</protein>
<dbReference type="SUPFAM" id="SSF52283">
    <property type="entry name" value="Formate/glycerate dehydrogenase catalytic domain-like"/>
    <property type="match status" value="1"/>
</dbReference>
<dbReference type="Proteomes" id="UP000182977">
    <property type="component" value="Chromosome I"/>
</dbReference>
<evidence type="ECO:0000256" key="4">
    <source>
        <dbReference type="RuleBase" id="RU003719"/>
    </source>
</evidence>
<feature type="domain" description="D-isomer specific 2-hydroxyacid dehydrogenase catalytic" evidence="5">
    <location>
        <begin position="37"/>
        <end position="317"/>
    </location>
</feature>
<dbReference type="GO" id="GO:0016616">
    <property type="term" value="F:oxidoreductase activity, acting on the CH-OH group of donors, NAD or NADP as acceptor"/>
    <property type="evidence" value="ECO:0007669"/>
    <property type="project" value="InterPro"/>
</dbReference>
<keyword evidence="8" id="KW-1185">Reference proteome</keyword>
<dbReference type="Pfam" id="PF02826">
    <property type="entry name" value="2-Hacid_dh_C"/>
    <property type="match status" value="1"/>
</dbReference>
<reference evidence="8" key="1">
    <citation type="submission" date="2016-10" db="EMBL/GenBank/DDBJ databases">
        <authorList>
            <person name="Varghese N."/>
            <person name="Submissions S."/>
        </authorList>
    </citation>
    <scope>NUCLEOTIDE SEQUENCE [LARGE SCALE GENOMIC DNA]</scope>
    <source>
        <strain evidence="8">DSM 45079</strain>
    </source>
</reference>
<dbReference type="SUPFAM" id="SSF51735">
    <property type="entry name" value="NAD(P)-binding Rossmann-fold domains"/>
    <property type="match status" value="1"/>
</dbReference>
<dbReference type="InterPro" id="IPR050418">
    <property type="entry name" value="D-iso_2-hydroxyacid_DH_PdxB"/>
</dbReference>
<evidence type="ECO:0000313" key="8">
    <source>
        <dbReference type="Proteomes" id="UP000182977"/>
    </source>
</evidence>
<gene>
    <name evidence="7" type="ORF">SAMN04488563_3028</name>
</gene>
<dbReference type="InterPro" id="IPR043322">
    <property type="entry name" value="CtBP"/>
</dbReference>
<dbReference type="PROSITE" id="PS00671">
    <property type="entry name" value="D_2_HYDROXYACID_DH_3"/>
    <property type="match status" value="1"/>
</dbReference>
<evidence type="ECO:0000256" key="2">
    <source>
        <dbReference type="ARBA" id="ARBA00023002"/>
    </source>
</evidence>
<dbReference type="STRING" id="419479.SAMN04488563_3028"/>
<dbReference type="CDD" id="cd05299">
    <property type="entry name" value="CtBP_dh"/>
    <property type="match status" value="1"/>
</dbReference>
<dbReference type="PROSITE" id="PS00670">
    <property type="entry name" value="D_2_HYDROXYACID_DH_2"/>
    <property type="match status" value="1"/>
</dbReference>
<evidence type="ECO:0000313" key="7">
    <source>
        <dbReference type="EMBL" id="SDU59365.1"/>
    </source>
</evidence>
<dbReference type="FunFam" id="3.40.50.720:FF:000203">
    <property type="entry name" value="D-3-phosphoglycerate dehydrogenase (SerA)"/>
    <property type="match status" value="1"/>
</dbReference>
<evidence type="ECO:0000259" key="6">
    <source>
        <dbReference type="Pfam" id="PF02826"/>
    </source>
</evidence>
<organism evidence="7 8">
    <name type="scientific">Jiangella alkaliphila</name>
    <dbReference type="NCBI Taxonomy" id="419479"/>
    <lineage>
        <taxon>Bacteria</taxon>
        <taxon>Bacillati</taxon>
        <taxon>Actinomycetota</taxon>
        <taxon>Actinomycetes</taxon>
        <taxon>Jiangellales</taxon>
        <taxon>Jiangellaceae</taxon>
        <taxon>Jiangella</taxon>
    </lineage>
</organism>
<dbReference type="PANTHER" id="PTHR43761:SF1">
    <property type="entry name" value="D-ISOMER SPECIFIC 2-HYDROXYACID DEHYDROGENASE CATALYTIC DOMAIN-CONTAINING PROTEIN-RELATED"/>
    <property type="match status" value="1"/>
</dbReference>
<feature type="domain" description="D-isomer specific 2-hydroxyacid dehydrogenase NAD-binding" evidence="6">
    <location>
        <begin position="112"/>
        <end position="287"/>
    </location>
</feature>
<dbReference type="InterPro" id="IPR036291">
    <property type="entry name" value="NAD(P)-bd_dom_sf"/>
</dbReference>